<dbReference type="AlphaFoldDB" id="A0A9W4DKN0"/>
<keyword evidence="3" id="KW-1185">Reference proteome</keyword>
<protein>
    <recommendedName>
        <fullName evidence="1">Transposase Helix-turn-helix domain-containing protein</fullName>
    </recommendedName>
</protein>
<dbReference type="InterPro" id="IPR027805">
    <property type="entry name" value="Transposase_HTH_dom"/>
</dbReference>
<name>A0A9W4DKN0_9ACTN</name>
<reference evidence="2" key="1">
    <citation type="submission" date="2021-05" db="EMBL/GenBank/DDBJ databases">
        <authorList>
            <person name="Arsene-Ploetze F."/>
        </authorList>
    </citation>
    <scope>NUCLEOTIDE SEQUENCE</scope>
    <source>
        <strain evidence="2">DSM 42138</strain>
    </source>
</reference>
<accession>A0A9W4DKN0</accession>
<dbReference type="Pfam" id="PF13613">
    <property type="entry name" value="HTH_Tnp_4"/>
    <property type="match status" value="1"/>
</dbReference>
<sequence length="136" mass="14505">MRRPAAPFTGLSPRAFRKPVTVLRREGGDAVGRGRPWSLPLEDRTLLVAAHWRTNSTARQLAPLFGVSKSAADRNIDHLGPRLTFPLRKRFREATVVVAPCGAPVTANGVRGPGSPCCPVPRTLLAAPVGPGAVRS</sequence>
<feature type="domain" description="Transposase Helix-turn-helix" evidence="1">
    <location>
        <begin position="37"/>
        <end position="83"/>
    </location>
</feature>
<dbReference type="EMBL" id="CAJSLV010000042">
    <property type="protein sequence ID" value="CAG6391929.1"/>
    <property type="molecule type" value="Genomic_DNA"/>
</dbReference>
<gene>
    <name evidence="2" type="ORF">SCOCK_140127</name>
</gene>
<proteinExistence type="predicted"/>
<organism evidence="2 3">
    <name type="scientific">Actinacidiphila cocklensis</name>
    <dbReference type="NCBI Taxonomy" id="887465"/>
    <lineage>
        <taxon>Bacteria</taxon>
        <taxon>Bacillati</taxon>
        <taxon>Actinomycetota</taxon>
        <taxon>Actinomycetes</taxon>
        <taxon>Kitasatosporales</taxon>
        <taxon>Streptomycetaceae</taxon>
        <taxon>Actinacidiphila</taxon>
    </lineage>
</organism>
<evidence type="ECO:0000313" key="2">
    <source>
        <dbReference type="EMBL" id="CAG6391929.1"/>
    </source>
</evidence>
<comment type="caution">
    <text evidence="2">The sequence shown here is derived from an EMBL/GenBank/DDBJ whole genome shotgun (WGS) entry which is preliminary data.</text>
</comment>
<evidence type="ECO:0000259" key="1">
    <source>
        <dbReference type="Pfam" id="PF13613"/>
    </source>
</evidence>
<dbReference type="Proteomes" id="UP001152519">
    <property type="component" value="Unassembled WGS sequence"/>
</dbReference>
<evidence type="ECO:0000313" key="3">
    <source>
        <dbReference type="Proteomes" id="UP001152519"/>
    </source>
</evidence>